<evidence type="ECO:0000313" key="3">
    <source>
        <dbReference type="EMBL" id="KAA6185726.1"/>
    </source>
</evidence>
<feature type="transmembrane region" description="Helical" evidence="1">
    <location>
        <begin position="7"/>
        <end position="25"/>
    </location>
</feature>
<evidence type="ECO:0000313" key="4">
    <source>
        <dbReference type="Proteomes" id="UP000323909"/>
    </source>
</evidence>
<keyword evidence="1" id="KW-0472">Membrane</keyword>
<evidence type="ECO:0000259" key="2">
    <source>
        <dbReference type="PROSITE" id="PS51208"/>
    </source>
</evidence>
<dbReference type="Gene3D" id="2.160.20.160">
    <property type="match status" value="1"/>
</dbReference>
<evidence type="ECO:0000256" key="1">
    <source>
        <dbReference type="SAM" id="Phobius"/>
    </source>
</evidence>
<dbReference type="Pfam" id="PF03797">
    <property type="entry name" value="Autotransporter"/>
    <property type="match status" value="1"/>
</dbReference>
<dbReference type="InterPro" id="IPR005546">
    <property type="entry name" value="Autotransporte_beta"/>
</dbReference>
<dbReference type="Proteomes" id="UP000323909">
    <property type="component" value="Unassembled WGS sequence"/>
</dbReference>
<dbReference type="InterPro" id="IPR043990">
    <property type="entry name" value="AC_1"/>
</dbReference>
<sequence>MRTPTPAWLYAGILSLMVLTTWPLLSQAACTINITSGDDTSTCDSGTAPGFTDNAGNNTLDIRDSGRITGNVTFGAGNDLVDVNGATAGIDGALNQGDGSNIFRLNLGTVGSVTQGSGTDIVQISGGQAGAISQGGGVDSYAQSGGTVDSVSQGDGHDRFTMSGGTIIGIFDDGDDALMTGGKIGSVNMRLDNNVFDMYDGTIVNNLSTGFGLDRIYIRGGHVGGTISLGDGDDLLEVSGGEVGTNAGAEIRMGNGNDTVLWTSPGIIHAAIRMSAGDDKVVLTGLTETTLSFTPQIDGGPGNDTLNFVATQSATPSRYFQWENVNLTNASRLTLGTDQLVLGDQLSLTGTLNIDPTSTLSATAGAITPYTAGQRVNLNNSGLIDMTTGSTSATDTLTVHGNYNSTGGQLALQSVLGSDGSPSDKLVISQGAIQGTTALRVSNLGGAGAETLQDGIQVVQALNGATGNASSFSLAAPVSAGAYEYFLFKGGVTAGTAEHYYLRSTIPVPTLPGPETPVTPLPEPVEGSPELPTNPGIEPIPIFRPEVPIYAALFPAAQQVVQAMLSTFHERMGDQRPQQVDASTAGWGRAYGNSSRQSFAGTVSPTLNSSVTGYQVGSDVLSLTSDNGQVQHAGFFVGHSRLKGDIKGFNLGWQDKEAGNTTLRGDSLGVYWTLIGANQAYLDLVLMGTRFSGNNESDRGVKMKTRGHNVTASAEVGWPFPLTRNWVVEPEAQVIVGTTHLDSQNDGISDVSYNADTNLTTRLGVRLRGDYQASGMPLQPYARANIWHTSAGQNTVTFNGVTDIDTEQKSTTLGLSVGATLQVAKGISLYGEAGYNRNLDSNAFNGRQGTVGLRMEF</sequence>
<dbReference type="GO" id="GO:0019867">
    <property type="term" value="C:outer membrane"/>
    <property type="evidence" value="ECO:0007669"/>
    <property type="project" value="InterPro"/>
</dbReference>
<keyword evidence="1" id="KW-0812">Transmembrane</keyword>
<comment type="caution">
    <text evidence="3">The sequence shown here is derived from an EMBL/GenBank/DDBJ whole genome shotgun (WGS) entry which is preliminary data.</text>
</comment>
<dbReference type="RefSeq" id="WP_150055447.1">
    <property type="nucleotide sequence ID" value="NZ_VWXT01000051.1"/>
</dbReference>
<dbReference type="SUPFAM" id="SSF51126">
    <property type="entry name" value="Pectin lyase-like"/>
    <property type="match status" value="1"/>
</dbReference>
<gene>
    <name evidence="3" type="ORF">F3K53_04535</name>
</gene>
<dbReference type="Gene3D" id="2.160.20.20">
    <property type="match status" value="1"/>
</dbReference>
<protein>
    <submittedName>
        <fullName evidence="3">Autotransporter outer membrane beta-barrel domain-containing protein</fullName>
    </submittedName>
</protein>
<organism evidence="3 4">
    <name type="scientific">Pseudomonas veronii</name>
    <dbReference type="NCBI Taxonomy" id="76761"/>
    <lineage>
        <taxon>Bacteria</taxon>
        <taxon>Pseudomonadati</taxon>
        <taxon>Pseudomonadota</taxon>
        <taxon>Gammaproteobacteria</taxon>
        <taxon>Pseudomonadales</taxon>
        <taxon>Pseudomonadaceae</taxon>
        <taxon>Pseudomonas</taxon>
    </lineage>
</organism>
<dbReference type="Gene3D" id="2.40.128.130">
    <property type="entry name" value="Autotransporter beta-domain"/>
    <property type="match status" value="1"/>
</dbReference>
<name>A0A5M8FPV2_PSEVE</name>
<dbReference type="InterPro" id="IPR012332">
    <property type="entry name" value="Autotransporter_pectin_lyase_C"/>
</dbReference>
<dbReference type="PANTHER" id="PTHR35037">
    <property type="entry name" value="C-TERMINAL REGION OF AIDA-LIKE PROTEIN"/>
    <property type="match status" value="1"/>
</dbReference>
<reference evidence="3 4" key="1">
    <citation type="submission" date="2019-09" db="EMBL/GenBank/DDBJ databases">
        <title>Genomic sequencing of 4 copper resistant soil isolates.</title>
        <authorList>
            <person name="Havryliuk O."/>
        </authorList>
    </citation>
    <scope>NUCLEOTIDE SEQUENCE [LARGE SCALE GENOMIC DNA]</scope>
    <source>
        <strain evidence="3 4">UKR4</strain>
    </source>
</reference>
<accession>A0A5M8FPV2</accession>
<feature type="domain" description="Autotransporter" evidence="2">
    <location>
        <begin position="579"/>
        <end position="857"/>
    </location>
</feature>
<dbReference type="CDD" id="cd01344">
    <property type="entry name" value="PL2_Passenger_AT"/>
    <property type="match status" value="1"/>
</dbReference>
<dbReference type="InterPro" id="IPR051551">
    <property type="entry name" value="Autotransporter_adhesion"/>
</dbReference>
<dbReference type="EMBL" id="VWXT01000051">
    <property type="protein sequence ID" value="KAA6185726.1"/>
    <property type="molecule type" value="Genomic_DNA"/>
</dbReference>
<dbReference type="NCBIfam" id="TIGR01414">
    <property type="entry name" value="autotrans_barl"/>
    <property type="match status" value="1"/>
</dbReference>
<dbReference type="PANTHER" id="PTHR35037:SF3">
    <property type="entry name" value="C-TERMINAL REGION OF AIDA-LIKE PROTEIN"/>
    <property type="match status" value="1"/>
</dbReference>
<dbReference type="SUPFAM" id="SSF103515">
    <property type="entry name" value="Autotransporter"/>
    <property type="match status" value="1"/>
</dbReference>
<dbReference type="PROSITE" id="PS51208">
    <property type="entry name" value="AUTOTRANSPORTER"/>
    <property type="match status" value="1"/>
</dbReference>
<dbReference type="InterPro" id="IPR011050">
    <property type="entry name" value="Pectin_lyase_fold/virulence"/>
</dbReference>
<proteinExistence type="predicted"/>
<dbReference type="InterPro" id="IPR036709">
    <property type="entry name" value="Autotransporte_beta_dom_sf"/>
</dbReference>
<dbReference type="Pfam" id="PF18883">
    <property type="entry name" value="AC_1"/>
    <property type="match status" value="1"/>
</dbReference>
<dbReference type="InterPro" id="IPR006315">
    <property type="entry name" value="OM_autotransptr_brl_dom"/>
</dbReference>
<keyword evidence="1" id="KW-1133">Transmembrane helix</keyword>
<dbReference type="AlphaFoldDB" id="A0A5M8FPV2"/>
<dbReference type="SMART" id="SM00869">
    <property type="entry name" value="Autotransporter"/>
    <property type="match status" value="1"/>
</dbReference>